<proteinExistence type="predicted"/>
<comment type="caution">
    <text evidence="2">The sequence shown here is derived from an EMBL/GenBank/DDBJ whole genome shotgun (WGS) entry which is preliminary data.</text>
</comment>
<keyword evidence="1" id="KW-0812">Transmembrane</keyword>
<evidence type="ECO:0000313" key="3">
    <source>
        <dbReference type="Proteomes" id="UP000197138"/>
    </source>
</evidence>
<dbReference type="PANTHER" id="PTHR33374">
    <property type="entry name" value="ARABINOGALACTAN PROTEIN 20"/>
    <property type="match status" value="1"/>
</dbReference>
<name>A0A218W0E5_PUNGR</name>
<sequence>MSSIGIKISEVFAVAVFVILIMTFLQVQSGFGQSIAISPVPEGFISGNGKTTDQGIAYTLLLMALIFAYVFH</sequence>
<evidence type="ECO:0000313" key="2">
    <source>
        <dbReference type="EMBL" id="OWM66023.1"/>
    </source>
</evidence>
<dbReference type="Proteomes" id="UP000197138">
    <property type="component" value="Unassembled WGS sequence"/>
</dbReference>
<dbReference type="EMBL" id="MTKT01005556">
    <property type="protein sequence ID" value="OWM66023.1"/>
    <property type="molecule type" value="Genomic_DNA"/>
</dbReference>
<dbReference type="Pfam" id="PF06376">
    <property type="entry name" value="AGP"/>
    <property type="match status" value="1"/>
</dbReference>
<organism evidence="2 3">
    <name type="scientific">Punica granatum</name>
    <name type="common">Pomegranate</name>
    <dbReference type="NCBI Taxonomy" id="22663"/>
    <lineage>
        <taxon>Eukaryota</taxon>
        <taxon>Viridiplantae</taxon>
        <taxon>Streptophyta</taxon>
        <taxon>Embryophyta</taxon>
        <taxon>Tracheophyta</taxon>
        <taxon>Spermatophyta</taxon>
        <taxon>Magnoliopsida</taxon>
        <taxon>eudicotyledons</taxon>
        <taxon>Gunneridae</taxon>
        <taxon>Pentapetalae</taxon>
        <taxon>rosids</taxon>
        <taxon>malvids</taxon>
        <taxon>Myrtales</taxon>
        <taxon>Lythraceae</taxon>
        <taxon>Punica</taxon>
    </lineage>
</organism>
<dbReference type="AlphaFoldDB" id="A0A218W0E5"/>
<dbReference type="InterPro" id="IPR009424">
    <property type="entry name" value="AGP16/20/22/41"/>
</dbReference>
<feature type="transmembrane region" description="Helical" evidence="1">
    <location>
        <begin position="12"/>
        <end position="35"/>
    </location>
</feature>
<feature type="transmembrane region" description="Helical" evidence="1">
    <location>
        <begin position="55"/>
        <end position="71"/>
    </location>
</feature>
<keyword evidence="1" id="KW-0472">Membrane</keyword>
<reference evidence="3" key="1">
    <citation type="journal article" date="2017" name="Plant J.">
        <title>The pomegranate (Punica granatum L.) genome and the genomics of punicalagin biosynthesis.</title>
        <authorList>
            <person name="Qin G."/>
            <person name="Xu C."/>
            <person name="Ming R."/>
            <person name="Tang H."/>
            <person name="Guyot R."/>
            <person name="Kramer E.M."/>
            <person name="Hu Y."/>
            <person name="Yi X."/>
            <person name="Qi Y."/>
            <person name="Xu X."/>
            <person name="Gao Z."/>
            <person name="Pan H."/>
            <person name="Jian J."/>
            <person name="Tian Y."/>
            <person name="Yue Z."/>
            <person name="Xu Y."/>
        </authorList>
    </citation>
    <scope>NUCLEOTIDE SEQUENCE [LARGE SCALE GENOMIC DNA]</scope>
    <source>
        <strain evidence="3">cv. Dabenzi</strain>
    </source>
</reference>
<gene>
    <name evidence="2" type="ORF">CDL15_Pgr015449</name>
</gene>
<protein>
    <submittedName>
        <fullName evidence="2">Uncharacterized protein</fullName>
    </submittedName>
</protein>
<accession>A0A218W0E5</accession>
<keyword evidence="1" id="KW-1133">Transmembrane helix</keyword>
<evidence type="ECO:0000256" key="1">
    <source>
        <dbReference type="SAM" id="Phobius"/>
    </source>
</evidence>